<dbReference type="AlphaFoldDB" id="A0A061ISG5"/>
<feature type="region of interest" description="Disordered" evidence="1">
    <location>
        <begin position="98"/>
        <end position="119"/>
    </location>
</feature>
<gene>
    <name evidence="3" type="ORF">TRSC58_06995</name>
</gene>
<comment type="caution">
    <text evidence="3">The sequence shown here is derived from an EMBL/GenBank/DDBJ whole genome shotgun (WGS) entry which is preliminary data.</text>
</comment>
<evidence type="ECO:0000313" key="4">
    <source>
        <dbReference type="Proteomes" id="UP000031737"/>
    </source>
</evidence>
<dbReference type="OrthoDB" id="254129at2759"/>
<accession>A0A061ISG5</accession>
<name>A0A061ISG5_TRYRA</name>
<keyword evidence="2" id="KW-0472">Membrane</keyword>
<dbReference type="Proteomes" id="UP000031737">
    <property type="component" value="Unassembled WGS sequence"/>
</dbReference>
<evidence type="ECO:0000256" key="1">
    <source>
        <dbReference type="SAM" id="MobiDB-lite"/>
    </source>
</evidence>
<keyword evidence="4" id="KW-1185">Reference proteome</keyword>
<feature type="compositionally biased region" description="Polar residues" evidence="1">
    <location>
        <begin position="107"/>
        <end position="116"/>
    </location>
</feature>
<feature type="region of interest" description="Disordered" evidence="1">
    <location>
        <begin position="182"/>
        <end position="203"/>
    </location>
</feature>
<dbReference type="VEuPathDB" id="TriTrypDB:TRSC58_06995"/>
<feature type="compositionally biased region" description="Basic and acidic residues" evidence="1">
    <location>
        <begin position="187"/>
        <end position="203"/>
    </location>
</feature>
<reference evidence="3 4" key="1">
    <citation type="submission" date="2013-07" db="EMBL/GenBank/DDBJ databases">
        <authorList>
            <person name="Stoco P.H."/>
            <person name="Wagner G."/>
            <person name="Gerber A."/>
            <person name="Zaha A."/>
            <person name="Thompson C."/>
            <person name="Bartholomeu D.C."/>
            <person name="Luckemeyer D.D."/>
            <person name="Bahia D."/>
            <person name="Loreto E."/>
            <person name="Prestes E.B."/>
            <person name="Lima F.M."/>
            <person name="Rodrigues-Luiz G."/>
            <person name="Vallejo G.A."/>
            <person name="Filho J.F."/>
            <person name="Monteiro K.M."/>
            <person name="Tyler K.M."/>
            <person name="de Almeida L.G."/>
            <person name="Ortiz M.F."/>
            <person name="Siervo M.A."/>
            <person name="de Moraes M.H."/>
            <person name="Cunha O.L."/>
            <person name="Mendonca-Neto R."/>
            <person name="Silva R."/>
            <person name="Teixeira S.M."/>
            <person name="Murta S.M."/>
            <person name="Sincero T.C."/>
            <person name="Mendes T.A."/>
            <person name="Urmenyi T.P."/>
            <person name="Silva V.G."/>
            <person name="da Rocha W.D."/>
            <person name="Andersson B."/>
            <person name="Romanha A.J."/>
            <person name="Steindel M."/>
            <person name="de Vasconcelos A.T."/>
            <person name="Grisard E.C."/>
        </authorList>
    </citation>
    <scope>NUCLEOTIDE SEQUENCE [LARGE SCALE GENOMIC DNA]</scope>
    <source>
        <strain evidence="3 4">SC58</strain>
    </source>
</reference>
<dbReference type="EMBL" id="AUPL01006995">
    <property type="protein sequence ID" value="ESL05359.1"/>
    <property type="molecule type" value="Genomic_DNA"/>
</dbReference>
<protein>
    <submittedName>
        <fullName evidence="3">Uncharacterized protein</fullName>
    </submittedName>
</protein>
<evidence type="ECO:0000256" key="2">
    <source>
        <dbReference type="SAM" id="Phobius"/>
    </source>
</evidence>
<keyword evidence="2" id="KW-0812">Transmembrane</keyword>
<evidence type="ECO:0000313" key="3">
    <source>
        <dbReference type="EMBL" id="ESL05359.1"/>
    </source>
</evidence>
<proteinExistence type="predicted"/>
<keyword evidence="2" id="KW-1133">Transmembrane helix</keyword>
<organism evidence="3 4">
    <name type="scientific">Trypanosoma rangeli SC58</name>
    <dbReference type="NCBI Taxonomy" id="429131"/>
    <lineage>
        <taxon>Eukaryota</taxon>
        <taxon>Discoba</taxon>
        <taxon>Euglenozoa</taxon>
        <taxon>Kinetoplastea</taxon>
        <taxon>Metakinetoplastina</taxon>
        <taxon>Trypanosomatida</taxon>
        <taxon>Trypanosomatidae</taxon>
        <taxon>Trypanosoma</taxon>
        <taxon>Herpetosoma</taxon>
    </lineage>
</organism>
<feature type="transmembrane region" description="Helical" evidence="2">
    <location>
        <begin position="6"/>
        <end position="29"/>
    </location>
</feature>
<sequence length="203" mass="22326">MTDVYAKMTIIGMFGILLMFFLVLLAMLYKQNQDAKQRQRRQQGIRECPPAEPFAPLVRLPVVVDAAVVFTSHEEARRHVEAGVAPITRVQSEVQGPRVSSFPGQLGSPNATNEGNAPSRVWPEEVMRGLPIDHSLHLPEVNAASCSLNHLSGTRYQLRRASVIYGKASYLSRSSSVTSVGDLSEAAQRHEPAGSVHVFERPP</sequence>